<accession>A0A3G8MAS9</accession>
<keyword evidence="4" id="KW-1185">Reference proteome</keyword>
<geneLocation type="plasmid" evidence="1">
    <name>pGW6_2</name>
</geneLocation>
<reference evidence="1 3" key="1">
    <citation type="submission" date="2018-11" db="EMBL/GenBank/DDBJ databases">
        <title>Genome squencing of methanotrophic bacteria isolated from alkaline groundwater in Korea.</title>
        <authorList>
            <person name="Nguyen L.N."/>
        </authorList>
    </citation>
    <scope>NUCLEOTIDE SEQUENCE [LARGE SCALE GENOMIC DNA]</scope>
    <source>
        <strain evidence="1 3">GW6</strain>
        <plasmid evidence="1">pGW6_2</plasmid>
        <plasmid evidence="3">pgw6_2</plasmid>
    </source>
</reference>
<dbReference type="GO" id="GO:0043565">
    <property type="term" value="F:sequence-specific DNA binding"/>
    <property type="evidence" value="ECO:0007669"/>
    <property type="project" value="InterPro"/>
</dbReference>
<dbReference type="EMBL" id="CP034088">
    <property type="protein sequence ID" value="AZG79099.1"/>
    <property type="molecule type" value="Genomic_DNA"/>
</dbReference>
<evidence type="ECO:0000313" key="3">
    <source>
        <dbReference type="Proteomes" id="UP000273982"/>
    </source>
</evidence>
<dbReference type="Proteomes" id="UP000424673">
    <property type="component" value="Plasmid unnamed2"/>
</dbReference>
<proteinExistence type="predicted"/>
<dbReference type="Proteomes" id="UP000273982">
    <property type="component" value="Plasmid pGW6_2"/>
</dbReference>
<dbReference type="KEGG" id="mros:EHO51_20115"/>
<dbReference type="AlphaFoldDB" id="A0A3G8MAS9"/>
<protein>
    <submittedName>
        <fullName evidence="1">Transposase</fullName>
    </submittedName>
</protein>
<evidence type="ECO:0000313" key="2">
    <source>
        <dbReference type="EMBL" id="QGM95876.1"/>
    </source>
</evidence>
<evidence type="ECO:0000313" key="1">
    <source>
        <dbReference type="EMBL" id="AZG79099.1"/>
    </source>
</evidence>
<dbReference type="RefSeq" id="WP_109026914.1">
    <property type="nucleotide sequence ID" value="NZ_CP034088.1"/>
</dbReference>
<dbReference type="EMBL" id="CP044330">
    <property type="protein sequence ID" value="QGM95876.1"/>
    <property type="molecule type" value="Genomic_DNA"/>
</dbReference>
<name>A0A3G8MAS9_9HYPH</name>
<organism evidence="1 3">
    <name type="scientific">Methylocystis rosea</name>
    <dbReference type="NCBI Taxonomy" id="173366"/>
    <lineage>
        <taxon>Bacteria</taxon>
        <taxon>Pseudomonadati</taxon>
        <taxon>Pseudomonadota</taxon>
        <taxon>Alphaproteobacteria</taxon>
        <taxon>Hyphomicrobiales</taxon>
        <taxon>Methylocystaceae</taxon>
        <taxon>Methylocystis</taxon>
    </lineage>
</organism>
<keyword evidence="1" id="KW-0614">Plasmid</keyword>
<evidence type="ECO:0000313" key="4">
    <source>
        <dbReference type="Proteomes" id="UP000424673"/>
    </source>
</evidence>
<sequence>MTRDVKMDAQMGVSKEGYAGRIEVVAGPTGRRRRSEAEKARIAAESLTPNAIVADIARRYGATRWQIYDS</sequence>
<gene>
    <name evidence="1" type="ORF">EHO51_20115</name>
    <name evidence="2" type="ORF">F7D13_17410</name>
</gene>
<dbReference type="SUPFAM" id="SSF48295">
    <property type="entry name" value="TrpR-like"/>
    <property type="match status" value="1"/>
</dbReference>
<dbReference type="InterPro" id="IPR010921">
    <property type="entry name" value="Trp_repressor/repl_initiator"/>
</dbReference>
<geneLocation type="plasmid" evidence="3">
    <name>pgw6_2</name>
</geneLocation>
<geneLocation type="plasmid" evidence="2 4">
    <name>unnamed2</name>
</geneLocation>
<reference evidence="2 4" key="2">
    <citation type="journal article" date="2021" name="AMB Express">
        <title>Isolation and characterisation of Methylocystis spp. for poly-3-hydroxybutyrate production using waste methane feedstocks.</title>
        <authorList>
            <person name="Rumah B.L."/>
            <person name="Stead C.E."/>
            <person name="Claxton Stevens B.H."/>
            <person name="Minton N.P."/>
            <person name="Grosse-Honebrink A."/>
            <person name="Zhang Y."/>
        </authorList>
    </citation>
    <scope>NUCLEOTIDE SEQUENCE [LARGE SCALE GENOMIC DNA]</scope>
    <source>
        <strain evidence="2 4">BRCS1</strain>
        <plasmid evidence="2 4">unnamed2</plasmid>
    </source>
</reference>